<dbReference type="SUPFAM" id="SSF48452">
    <property type="entry name" value="TPR-like"/>
    <property type="match status" value="2"/>
</dbReference>
<evidence type="ECO:0008006" key="7">
    <source>
        <dbReference type="Google" id="ProtNLM"/>
    </source>
</evidence>
<keyword evidence="2 3" id="KW-0802">TPR repeat</keyword>
<proteinExistence type="predicted"/>
<gene>
    <name evidence="5" type="ORF">ABS766_03555</name>
</gene>
<dbReference type="PROSITE" id="PS50005">
    <property type="entry name" value="TPR"/>
    <property type="match status" value="1"/>
</dbReference>
<dbReference type="InterPro" id="IPR019734">
    <property type="entry name" value="TPR_rpt"/>
</dbReference>
<feature type="repeat" description="TPR" evidence="3">
    <location>
        <begin position="303"/>
        <end position="335"/>
    </location>
</feature>
<accession>A0ABW8YTH3</accession>
<keyword evidence="1" id="KW-0677">Repeat</keyword>
<dbReference type="PANTHER" id="PTHR44858:SF1">
    <property type="entry name" value="UDP-N-ACETYLGLUCOSAMINE--PEPTIDE N-ACETYLGLUCOSAMINYLTRANSFERASE SPINDLY-RELATED"/>
    <property type="match status" value="1"/>
</dbReference>
<dbReference type="PANTHER" id="PTHR44858">
    <property type="entry name" value="TETRATRICOPEPTIDE REPEAT PROTEIN 6"/>
    <property type="match status" value="1"/>
</dbReference>
<evidence type="ECO:0000256" key="3">
    <source>
        <dbReference type="PROSITE-ProRule" id="PRU00339"/>
    </source>
</evidence>
<keyword evidence="4" id="KW-0732">Signal</keyword>
<feature type="chain" id="PRO_5046442122" description="Tetratricopeptide repeat protein" evidence="4">
    <location>
        <begin position="20"/>
        <end position="426"/>
    </location>
</feature>
<dbReference type="Proteomes" id="UP001629156">
    <property type="component" value="Unassembled WGS sequence"/>
</dbReference>
<comment type="caution">
    <text evidence="5">The sequence shown here is derived from an EMBL/GenBank/DDBJ whole genome shotgun (WGS) entry which is preliminary data.</text>
</comment>
<dbReference type="SMART" id="SM00028">
    <property type="entry name" value="TPR"/>
    <property type="match status" value="2"/>
</dbReference>
<sequence>MKTRFVIVAALMLSFSAFAQKDELKALKKLSGKEATSASVQESKKLIADAEGKIDAADNEQKVQFYFYKGEAALNNMMLNPNTIGTEYPVALESFDKAIELEKNEKRPKLTESIKQDYYPKLRAVVLQRAGDLSKEQKFAEAATLFKAAYDMDKTDQVNLYNAAAMAVNAQDFDQALNYYLELDKLGFTGEGTIYMAKNADGVVEQFPNKQLRDVSVLNGGYSEPTEQQIPSVKGEIVKNIALIYNSKGETEKAKQAIIKAKKENPDDVNLIITEAELYLKTKDTLMYKNLIKDALVKNPNNAELFFNLGVITSKTDKDEAMKLYQKSLDIKPDNVNALINLSILNLKDEQKIVDEMNGLGNSAADNKRYEVLKKQRDALYAKALPYLEKAEKIEPKNQDVLSLLATMYQALERMDDYKKIKARMQ</sequence>
<feature type="signal peptide" evidence="4">
    <location>
        <begin position="1"/>
        <end position="19"/>
    </location>
</feature>
<dbReference type="RefSeq" id="WP_408083741.1">
    <property type="nucleotide sequence ID" value="NZ_JBELPZ010000002.1"/>
</dbReference>
<protein>
    <recommendedName>
        <fullName evidence="7">Tetratricopeptide repeat protein</fullName>
    </recommendedName>
</protein>
<name>A0ABW8YTH3_9FLAO</name>
<dbReference type="EMBL" id="JBELPZ010000002">
    <property type="protein sequence ID" value="MFL9843489.1"/>
    <property type="molecule type" value="Genomic_DNA"/>
</dbReference>
<evidence type="ECO:0000313" key="5">
    <source>
        <dbReference type="EMBL" id="MFL9843489.1"/>
    </source>
</evidence>
<evidence type="ECO:0000256" key="1">
    <source>
        <dbReference type="ARBA" id="ARBA00022737"/>
    </source>
</evidence>
<evidence type="ECO:0000313" key="6">
    <source>
        <dbReference type="Proteomes" id="UP001629156"/>
    </source>
</evidence>
<dbReference type="Pfam" id="PF13181">
    <property type="entry name" value="TPR_8"/>
    <property type="match status" value="2"/>
</dbReference>
<keyword evidence="6" id="KW-1185">Reference proteome</keyword>
<evidence type="ECO:0000256" key="2">
    <source>
        <dbReference type="ARBA" id="ARBA00022803"/>
    </source>
</evidence>
<dbReference type="InterPro" id="IPR050498">
    <property type="entry name" value="Ycf3"/>
</dbReference>
<organism evidence="5 6">
    <name type="scientific">Flavobacterium rhizosphaerae</name>
    <dbReference type="NCBI Taxonomy" id="3163298"/>
    <lineage>
        <taxon>Bacteria</taxon>
        <taxon>Pseudomonadati</taxon>
        <taxon>Bacteroidota</taxon>
        <taxon>Flavobacteriia</taxon>
        <taxon>Flavobacteriales</taxon>
        <taxon>Flavobacteriaceae</taxon>
        <taxon>Flavobacterium</taxon>
    </lineage>
</organism>
<dbReference type="InterPro" id="IPR011990">
    <property type="entry name" value="TPR-like_helical_dom_sf"/>
</dbReference>
<dbReference type="Gene3D" id="1.25.40.10">
    <property type="entry name" value="Tetratricopeptide repeat domain"/>
    <property type="match status" value="3"/>
</dbReference>
<evidence type="ECO:0000256" key="4">
    <source>
        <dbReference type="SAM" id="SignalP"/>
    </source>
</evidence>
<reference evidence="5 6" key="1">
    <citation type="submission" date="2024-06" db="EMBL/GenBank/DDBJ databases">
        <authorList>
            <person name="Kaempfer P."/>
            <person name="Viver T."/>
        </authorList>
    </citation>
    <scope>NUCLEOTIDE SEQUENCE [LARGE SCALE GENOMIC DNA]</scope>
    <source>
        <strain evidence="5 6">ST-119</strain>
    </source>
</reference>